<evidence type="ECO:0000313" key="4">
    <source>
        <dbReference type="Proteomes" id="UP001332503"/>
    </source>
</evidence>
<keyword evidence="4" id="KW-1185">Reference proteome</keyword>
<dbReference type="InterPro" id="IPR052344">
    <property type="entry name" value="Transposase-related"/>
</dbReference>
<comment type="caution">
    <text evidence="3">The sequence shown here is derived from an EMBL/GenBank/DDBJ whole genome shotgun (WGS) entry which is preliminary data.</text>
</comment>
<dbReference type="PANTHER" id="PTHR33678">
    <property type="entry name" value="BLL1576 PROTEIN"/>
    <property type="match status" value="1"/>
</dbReference>
<dbReference type="InterPro" id="IPR039552">
    <property type="entry name" value="IS66_C"/>
</dbReference>
<organism evidence="3 4">
    <name type="scientific">Lactobacillus amylovorus subsp. animalium</name>
    <dbReference type="NCBI Taxonomy" id="3378536"/>
    <lineage>
        <taxon>Bacteria</taxon>
        <taxon>Bacillati</taxon>
        <taxon>Bacillota</taxon>
        <taxon>Bacilli</taxon>
        <taxon>Lactobacillales</taxon>
        <taxon>Lactobacillaceae</taxon>
        <taxon>Lactobacillus</taxon>
    </lineage>
</organism>
<accession>A0ABQ6P0L6</accession>
<dbReference type="PANTHER" id="PTHR33678:SF1">
    <property type="entry name" value="BLL1576 PROTEIN"/>
    <property type="match status" value="1"/>
</dbReference>
<gene>
    <name evidence="3" type="ORF">LABF125_11830</name>
</gene>
<dbReference type="Pfam" id="PF13817">
    <property type="entry name" value="DDE_Tnp_IS66_C"/>
    <property type="match status" value="1"/>
</dbReference>
<evidence type="ECO:0008006" key="5">
    <source>
        <dbReference type="Google" id="ProtNLM"/>
    </source>
</evidence>
<evidence type="ECO:0000313" key="3">
    <source>
        <dbReference type="EMBL" id="GMM16049.1"/>
    </source>
</evidence>
<evidence type="ECO:0000259" key="1">
    <source>
        <dbReference type="Pfam" id="PF03050"/>
    </source>
</evidence>
<name>A0ABQ6P0L6_LACAM</name>
<dbReference type="Proteomes" id="UP001332503">
    <property type="component" value="Unassembled WGS sequence"/>
</dbReference>
<reference evidence="3 4" key="1">
    <citation type="journal article" date="2024" name="Int. J. Syst. Evol. Microbiol.">
        <title>Proposal of Lactobacillus amylovorus subsp. animalis subsp. nov. and an emended description of Lactobacillus amylovorus.</title>
        <authorList>
            <person name="Yamane K."/>
            <person name="Tanizawa Y."/>
            <person name="Kobayashi H."/>
            <person name="Kamizono T."/>
            <person name="Kojima Y."/>
            <person name="Takagi H."/>
            <person name="Tohno M."/>
        </authorList>
    </citation>
    <scope>NUCLEOTIDE SEQUENCE [LARGE SCALE GENOMIC DNA]</scope>
    <source>
        <strain evidence="3 4">BF125</strain>
    </source>
</reference>
<protein>
    <recommendedName>
        <fullName evidence="5">Transposase</fullName>
    </recommendedName>
</protein>
<dbReference type="InterPro" id="IPR004291">
    <property type="entry name" value="Transposase_IS66_central"/>
</dbReference>
<proteinExistence type="predicted"/>
<feature type="domain" description="Transposase IS66 central" evidence="1">
    <location>
        <begin position="82"/>
        <end position="200"/>
    </location>
</feature>
<dbReference type="EMBL" id="BTFR01000021">
    <property type="protein sequence ID" value="GMM16049.1"/>
    <property type="molecule type" value="Genomic_DNA"/>
</dbReference>
<dbReference type="Pfam" id="PF03050">
    <property type="entry name" value="DDE_Tnp_IS66"/>
    <property type="match status" value="1"/>
</dbReference>
<feature type="domain" description="Transposase IS66 C-terminal" evidence="2">
    <location>
        <begin position="206"/>
        <end position="234"/>
    </location>
</feature>
<evidence type="ECO:0000259" key="2">
    <source>
        <dbReference type="Pfam" id="PF13817"/>
    </source>
</evidence>
<sequence>MTRQDIINWQTKSTEYYFELLYQLLKEKLLEQKFLHADETTYRVLESETVKTFYWTFLSDKQAKKTITLYHHDPHRSGQLAQATLVGCWAHVRRKFFEAVPPEASNKSISNQERLQLRQKKLAPLMEEFFDWCRKHKAMTLPNSKLGKAFAYSLNHEETFKHVLLDGRLVLSNNLAERAIKTLVIGRKNWLFSQSFNGAKSSIILSLVETAKRNDLDPEKYLKYLLYKLPNESTLTDKASAGKLQINFEYN</sequence>